<sequence>MKTTNTHFNTTFSLLACAVCLTVSQTVHAVDGLVIPEKLKVPAGNQVVLETFVTEGVQTYKCSSAYKYEFLGPTAMLRGTAGQYVAHFFGPRFDYHDGSGVLVKLVASNPRDNAIAELLLKVGEHKGLGAFSKVNYVQRLQTSGGVPPTQCNPAVDKKTLPVPYFAHYRFWAPKQ</sequence>
<keyword evidence="1" id="KW-0732">Signal</keyword>
<protein>
    <recommendedName>
        <fullName evidence="4">DUF3455 domain-containing protein</fullName>
    </recommendedName>
</protein>
<dbReference type="PANTHER" id="PTHR35567:SF1">
    <property type="entry name" value="CONSERVED FUNGAL PROTEIN (AFU_ORTHOLOGUE AFUA_1G14230)"/>
    <property type="match status" value="1"/>
</dbReference>
<dbReference type="InterPro" id="IPR021851">
    <property type="entry name" value="DUF3455"/>
</dbReference>
<accession>A0A1R4HJI0</accession>
<reference evidence="3" key="1">
    <citation type="submission" date="2017-02" db="EMBL/GenBank/DDBJ databases">
        <authorList>
            <person name="Daims H."/>
        </authorList>
    </citation>
    <scope>NUCLEOTIDE SEQUENCE [LARGE SCALE GENOMIC DNA]</scope>
</reference>
<evidence type="ECO:0000256" key="1">
    <source>
        <dbReference type="SAM" id="SignalP"/>
    </source>
</evidence>
<dbReference type="PROSITE" id="PS51257">
    <property type="entry name" value="PROKAR_LIPOPROTEIN"/>
    <property type="match status" value="1"/>
</dbReference>
<feature type="signal peptide" evidence="1">
    <location>
        <begin position="1"/>
        <end position="29"/>
    </location>
</feature>
<dbReference type="PANTHER" id="PTHR35567">
    <property type="entry name" value="MALATE DEHYDROGENASE (AFU_ORTHOLOGUE AFUA_2G13800)"/>
    <property type="match status" value="1"/>
</dbReference>
<dbReference type="Proteomes" id="UP000195667">
    <property type="component" value="Unassembled WGS sequence"/>
</dbReference>
<proteinExistence type="predicted"/>
<name>A0A1R4HJI0_9GAMM</name>
<dbReference type="Pfam" id="PF11937">
    <property type="entry name" value="DUF3455"/>
    <property type="match status" value="1"/>
</dbReference>
<evidence type="ECO:0008006" key="4">
    <source>
        <dbReference type="Google" id="ProtNLM"/>
    </source>
</evidence>
<feature type="chain" id="PRO_5012164485" description="DUF3455 domain-containing protein" evidence="1">
    <location>
        <begin position="30"/>
        <end position="175"/>
    </location>
</feature>
<dbReference type="EMBL" id="FUKI01000169">
    <property type="protein sequence ID" value="SJM96376.1"/>
    <property type="molecule type" value="Genomic_DNA"/>
</dbReference>
<evidence type="ECO:0000313" key="2">
    <source>
        <dbReference type="EMBL" id="SJM96376.1"/>
    </source>
</evidence>
<evidence type="ECO:0000313" key="3">
    <source>
        <dbReference type="Proteomes" id="UP000195667"/>
    </source>
</evidence>
<organism evidence="2 3">
    <name type="scientific">Crenothrix polyspora</name>
    <dbReference type="NCBI Taxonomy" id="360316"/>
    <lineage>
        <taxon>Bacteria</taxon>
        <taxon>Pseudomonadati</taxon>
        <taxon>Pseudomonadota</taxon>
        <taxon>Gammaproteobacteria</taxon>
        <taxon>Methylococcales</taxon>
        <taxon>Crenotrichaceae</taxon>
        <taxon>Crenothrix</taxon>
    </lineage>
</organism>
<keyword evidence="3" id="KW-1185">Reference proteome</keyword>
<dbReference type="OrthoDB" id="193535at2"/>
<gene>
    <name evidence="2" type="ORF">CRENPOLYSF1_890046</name>
</gene>
<dbReference type="RefSeq" id="WP_087145201.1">
    <property type="nucleotide sequence ID" value="NZ_FUKI01000169.1"/>
</dbReference>
<dbReference type="AlphaFoldDB" id="A0A1R4HJI0"/>